<evidence type="ECO:0000256" key="2">
    <source>
        <dbReference type="SAM" id="Phobius"/>
    </source>
</evidence>
<feature type="coiled-coil region" evidence="1">
    <location>
        <begin position="224"/>
        <end position="254"/>
    </location>
</feature>
<sequence length="324" mass="36875">MEQNRSEIEQINGLAATEPVLEPDFLAEERESLFILCWERTKTFLLEHPLILKRLIIGLLILIAILAGAMIFWPDPSIPQMIVKEKTALPGELKEESTLLTDQFAGISLKTSKPNDLLFDHEQAEESAKLQSFASTSFHYQELLFYLYQYDLIKNLANLTKQDKEILYQTYLDQLSQALGETKTIIKLMEQKETRLLTDFEQIRTSAQTLAKQVPVKIDQRLSLSKLETKLAALTDELKQLRSFKEQLERADQLAYQRLVSSVINQPALLAGISIENIDHDNYNLVKGIKRSTRQIGAASFKNAYTSLTKPSKTGLMGQSKQLQ</sequence>
<dbReference type="AlphaFoldDB" id="A0A1F4XMZ3"/>
<keyword evidence="2" id="KW-0472">Membrane</keyword>
<proteinExistence type="predicted"/>
<evidence type="ECO:0000313" key="4">
    <source>
        <dbReference type="Proteomes" id="UP000177521"/>
    </source>
</evidence>
<feature type="transmembrane region" description="Helical" evidence="2">
    <location>
        <begin position="55"/>
        <end position="73"/>
    </location>
</feature>
<reference evidence="3 4" key="1">
    <citation type="journal article" date="2016" name="Nat. Commun.">
        <title>Thousands of microbial genomes shed light on interconnected biogeochemical processes in an aquifer system.</title>
        <authorList>
            <person name="Anantharaman K."/>
            <person name="Brown C.T."/>
            <person name="Hug L.A."/>
            <person name="Sharon I."/>
            <person name="Castelle C.J."/>
            <person name="Probst A.J."/>
            <person name="Thomas B.C."/>
            <person name="Singh A."/>
            <person name="Wilkins M.J."/>
            <person name="Karaoz U."/>
            <person name="Brodie E.L."/>
            <person name="Williams K.H."/>
            <person name="Hubbard S.S."/>
            <person name="Banfield J.F."/>
        </authorList>
    </citation>
    <scope>NUCLEOTIDE SEQUENCE [LARGE SCALE GENOMIC DNA]</scope>
</reference>
<dbReference type="Proteomes" id="UP000177521">
    <property type="component" value="Unassembled WGS sequence"/>
</dbReference>
<name>A0A1F4XMZ3_9BACT</name>
<keyword evidence="1" id="KW-0175">Coiled coil</keyword>
<dbReference type="EMBL" id="MEWS01000001">
    <property type="protein sequence ID" value="OGC83051.1"/>
    <property type="molecule type" value="Genomic_DNA"/>
</dbReference>
<organism evidence="3 4">
    <name type="scientific">Candidatus Abawacabacteria bacterium RIFCSPHIGHO2_01_FULL_46_8</name>
    <dbReference type="NCBI Taxonomy" id="1817815"/>
    <lineage>
        <taxon>Bacteria</taxon>
        <taxon>Candidatus Abawacaibacteriota</taxon>
    </lineage>
</organism>
<keyword evidence="2" id="KW-1133">Transmembrane helix</keyword>
<evidence type="ECO:0000256" key="1">
    <source>
        <dbReference type="SAM" id="Coils"/>
    </source>
</evidence>
<gene>
    <name evidence="3" type="ORF">A2788_01450</name>
</gene>
<accession>A0A1F4XMZ3</accession>
<keyword evidence="2" id="KW-0812">Transmembrane</keyword>
<evidence type="ECO:0000313" key="3">
    <source>
        <dbReference type="EMBL" id="OGC83051.1"/>
    </source>
</evidence>
<comment type="caution">
    <text evidence="3">The sequence shown here is derived from an EMBL/GenBank/DDBJ whole genome shotgun (WGS) entry which is preliminary data.</text>
</comment>
<protein>
    <submittedName>
        <fullName evidence="3">Uncharacterized protein</fullName>
    </submittedName>
</protein>